<protein>
    <submittedName>
        <fullName evidence="3">Uncharacterized protein</fullName>
    </submittedName>
</protein>
<keyword evidence="2" id="KW-1133">Transmembrane helix</keyword>
<keyword evidence="2" id="KW-0472">Membrane</keyword>
<dbReference type="Proteomes" id="UP000291116">
    <property type="component" value="Unassembled WGS sequence"/>
</dbReference>
<feature type="compositionally biased region" description="Basic and acidic residues" evidence="1">
    <location>
        <begin position="183"/>
        <end position="215"/>
    </location>
</feature>
<reference evidence="3 4" key="1">
    <citation type="submission" date="2019-01" db="EMBL/GenBank/DDBJ databases">
        <authorList>
            <person name="Ferrante I. M."/>
        </authorList>
    </citation>
    <scope>NUCLEOTIDE SEQUENCE [LARGE SCALE GENOMIC DNA]</scope>
    <source>
        <strain evidence="3 4">B856</strain>
    </source>
</reference>
<feature type="transmembrane region" description="Helical" evidence="2">
    <location>
        <begin position="332"/>
        <end position="355"/>
    </location>
</feature>
<gene>
    <name evidence="3" type="ORF">PSNMU_V1.4_AUG-EV-PASAV3_0101750</name>
</gene>
<evidence type="ECO:0000256" key="2">
    <source>
        <dbReference type="SAM" id="Phobius"/>
    </source>
</evidence>
<name>A0A448ZMA8_9STRA</name>
<evidence type="ECO:0000313" key="3">
    <source>
        <dbReference type="EMBL" id="VEU43167.1"/>
    </source>
</evidence>
<dbReference type="AlphaFoldDB" id="A0A448ZMA8"/>
<dbReference type="OrthoDB" id="47082at2759"/>
<feature type="region of interest" description="Disordered" evidence="1">
    <location>
        <begin position="183"/>
        <end position="227"/>
    </location>
</feature>
<evidence type="ECO:0000313" key="4">
    <source>
        <dbReference type="Proteomes" id="UP000291116"/>
    </source>
</evidence>
<dbReference type="EMBL" id="CAACVS010000523">
    <property type="protein sequence ID" value="VEU43167.1"/>
    <property type="molecule type" value="Genomic_DNA"/>
</dbReference>
<sequence>MDCHNPASTNWKLIGVFKEASYFGNDAFFEQLFKHEGVCVWNDSSLYEFMSETRESSFSSGCLDTGISYGDYGLYIDLKPSFNGNMTYQLYEDYVCSTEYEGNDYNLESVAASMGLLYGDYMQAWNDAMEPFKVCQPCRAYNLQQTSSSSSSKKTYYSYSSSSSSSSYGGYWRYTGNRDLEDEKAESNKVEENQEDKAESNKVEENQEDKERELGSGDGNNGWYDDDNGYDPNDGYFRCDDDADYSNVNQCMKFRSHADLESASWQDLVAATNQGGILTVNVSGVVFGSPFVSKEQEEYLTYVRRQKEEAYAKELEIKAAKAVAAAPTARSVVVIGVLWVAFGASAFVYSGLRLLRQLSIEKKRGSRSLAEPLH</sequence>
<evidence type="ECO:0000256" key="1">
    <source>
        <dbReference type="SAM" id="MobiDB-lite"/>
    </source>
</evidence>
<keyword evidence="4" id="KW-1185">Reference proteome</keyword>
<proteinExistence type="predicted"/>
<accession>A0A448ZMA8</accession>
<keyword evidence="2" id="KW-0812">Transmembrane</keyword>
<organism evidence="3 4">
    <name type="scientific">Pseudo-nitzschia multistriata</name>
    <dbReference type="NCBI Taxonomy" id="183589"/>
    <lineage>
        <taxon>Eukaryota</taxon>
        <taxon>Sar</taxon>
        <taxon>Stramenopiles</taxon>
        <taxon>Ochrophyta</taxon>
        <taxon>Bacillariophyta</taxon>
        <taxon>Bacillariophyceae</taxon>
        <taxon>Bacillariophycidae</taxon>
        <taxon>Bacillariales</taxon>
        <taxon>Bacillariaceae</taxon>
        <taxon>Pseudo-nitzschia</taxon>
    </lineage>
</organism>